<protein>
    <submittedName>
        <fullName evidence="1">Glycoside hydrolase</fullName>
    </submittedName>
</protein>
<name>A0ABV5FCZ7_9FLAO</name>
<proteinExistence type="predicted"/>
<dbReference type="SUPFAM" id="SSF51445">
    <property type="entry name" value="(Trans)glycosidases"/>
    <property type="match status" value="1"/>
</dbReference>
<dbReference type="Pfam" id="PF14885">
    <property type="entry name" value="GHL15"/>
    <property type="match status" value="1"/>
</dbReference>
<keyword evidence="1" id="KW-0378">Hydrolase</keyword>
<sequence>MKNIIKLSITMKQLNKSGRKYANYDLKATKKRIINTIGVLSIVLGLSACGSTKSVLKTSDGTPFKTNPLFPKFSWETTPMYYHFGDIDRVLEPDEVQFIANKTDFICIEKSHGFRQLGDQVLGTKHEVEAFHKVKPESKVLFYYNSYVAWPFPRFNHELTPEGIAKNKTLAKFLEVNPETGKFKEKTNGPAFSYYFDCLNPDFRKWWVASAVEGVKISGADGIFIDRMNVDVNADYPLDKLAEIAVAKGEMMANLKKEMGPDKLLIGNNAANTKEVFPSCDGFMFEHYNNAVMSKESLLRDWEDMLRISKAGKMSIYRFGAKGKGKADITLGATGTEGIEQKSKDQLEYYLACYLIGAQPYSYFQWNWGWNLDDGNLVDYPKLNKPLGSPKEAYKRVNPEEWIFTREFEHASVWLDTEAKKAKITWK</sequence>
<dbReference type="InterPro" id="IPR017853">
    <property type="entry name" value="GH"/>
</dbReference>
<dbReference type="RefSeq" id="WP_379861543.1">
    <property type="nucleotide sequence ID" value="NZ_JBHMFC010000074.1"/>
</dbReference>
<dbReference type="GO" id="GO:0016787">
    <property type="term" value="F:hydrolase activity"/>
    <property type="evidence" value="ECO:0007669"/>
    <property type="project" value="UniProtKB-KW"/>
</dbReference>
<gene>
    <name evidence="1" type="ORF">ACFFU9_11270</name>
</gene>
<dbReference type="EMBL" id="JBHMFC010000074">
    <property type="protein sequence ID" value="MFB9057318.1"/>
    <property type="molecule type" value="Genomic_DNA"/>
</dbReference>
<evidence type="ECO:0000313" key="2">
    <source>
        <dbReference type="Proteomes" id="UP001589585"/>
    </source>
</evidence>
<comment type="caution">
    <text evidence="1">The sequence shown here is derived from an EMBL/GenBank/DDBJ whole genome shotgun (WGS) entry which is preliminary data.</text>
</comment>
<accession>A0ABV5FCZ7</accession>
<dbReference type="InterPro" id="IPR029455">
    <property type="entry name" value="GHL15"/>
</dbReference>
<keyword evidence="2" id="KW-1185">Reference proteome</keyword>
<organism evidence="1 2">
    <name type="scientific">Mariniflexile ostreae</name>
    <dbReference type="NCBI Taxonomy" id="1520892"/>
    <lineage>
        <taxon>Bacteria</taxon>
        <taxon>Pseudomonadati</taxon>
        <taxon>Bacteroidota</taxon>
        <taxon>Flavobacteriia</taxon>
        <taxon>Flavobacteriales</taxon>
        <taxon>Flavobacteriaceae</taxon>
        <taxon>Mariniflexile</taxon>
    </lineage>
</organism>
<evidence type="ECO:0000313" key="1">
    <source>
        <dbReference type="EMBL" id="MFB9057318.1"/>
    </source>
</evidence>
<reference evidence="1 2" key="1">
    <citation type="submission" date="2024-09" db="EMBL/GenBank/DDBJ databases">
        <authorList>
            <person name="Sun Q."/>
            <person name="Mori K."/>
        </authorList>
    </citation>
    <scope>NUCLEOTIDE SEQUENCE [LARGE SCALE GENOMIC DNA]</scope>
    <source>
        <strain evidence="1 2">CECT 8622</strain>
    </source>
</reference>
<dbReference type="Proteomes" id="UP001589585">
    <property type="component" value="Unassembled WGS sequence"/>
</dbReference>